<organism evidence="9 10">
    <name type="scientific">Fictibacillus barbaricus</name>
    <dbReference type="NCBI Taxonomy" id="182136"/>
    <lineage>
        <taxon>Bacteria</taxon>
        <taxon>Bacillati</taxon>
        <taxon>Bacillota</taxon>
        <taxon>Bacilli</taxon>
        <taxon>Bacillales</taxon>
        <taxon>Fictibacillaceae</taxon>
        <taxon>Fictibacillus</taxon>
    </lineage>
</organism>
<feature type="transmembrane region" description="Helical" evidence="7">
    <location>
        <begin position="273"/>
        <end position="291"/>
    </location>
</feature>
<dbReference type="InterPro" id="IPR036259">
    <property type="entry name" value="MFS_trans_sf"/>
</dbReference>
<dbReference type="SUPFAM" id="SSF103473">
    <property type="entry name" value="MFS general substrate transporter"/>
    <property type="match status" value="1"/>
</dbReference>
<feature type="transmembrane region" description="Helical" evidence="7">
    <location>
        <begin position="73"/>
        <end position="92"/>
    </location>
</feature>
<feature type="transmembrane region" description="Helical" evidence="7">
    <location>
        <begin position="7"/>
        <end position="29"/>
    </location>
</feature>
<protein>
    <submittedName>
        <fullName evidence="9">Multidrug resistance protein</fullName>
    </submittedName>
</protein>
<feature type="transmembrane region" description="Helical" evidence="7">
    <location>
        <begin position="135"/>
        <end position="153"/>
    </location>
</feature>
<proteinExistence type="predicted"/>
<feature type="transmembrane region" description="Helical" evidence="7">
    <location>
        <begin position="297"/>
        <end position="317"/>
    </location>
</feature>
<dbReference type="InterPro" id="IPR020846">
    <property type="entry name" value="MFS_dom"/>
</dbReference>
<keyword evidence="10" id="KW-1185">Reference proteome</keyword>
<keyword evidence="6 7" id="KW-0472">Membrane</keyword>
<dbReference type="InterPro" id="IPR050189">
    <property type="entry name" value="MFS_Efflux_Transporters"/>
</dbReference>
<dbReference type="Proteomes" id="UP001258181">
    <property type="component" value="Unassembled WGS sequence"/>
</dbReference>
<accession>A0ABU1U4J4</accession>
<dbReference type="EMBL" id="JAVDWA010000007">
    <property type="protein sequence ID" value="MDR7074404.1"/>
    <property type="molecule type" value="Genomic_DNA"/>
</dbReference>
<feature type="transmembrane region" description="Helical" evidence="7">
    <location>
        <begin position="338"/>
        <end position="357"/>
    </location>
</feature>
<dbReference type="PANTHER" id="PTHR43124">
    <property type="entry name" value="PURINE EFFLUX PUMP PBUE"/>
    <property type="match status" value="1"/>
</dbReference>
<evidence type="ECO:0000256" key="6">
    <source>
        <dbReference type="ARBA" id="ARBA00023136"/>
    </source>
</evidence>
<feature type="domain" description="Major facilitator superfamily (MFS) profile" evidence="8">
    <location>
        <begin position="7"/>
        <end position="387"/>
    </location>
</feature>
<dbReference type="InterPro" id="IPR001958">
    <property type="entry name" value="Tet-R_TetA/multi-R_MdtG-like"/>
</dbReference>
<dbReference type="CDD" id="cd17474">
    <property type="entry name" value="MFS_YfmO_like"/>
    <property type="match status" value="1"/>
</dbReference>
<evidence type="ECO:0000256" key="2">
    <source>
        <dbReference type="ARBA" id="ARBA00022448"/>
    </source>
</evidence>
<comment type="subcellular location">
    <subcellularLocation>
        <location evidence="1">Cell membrane</location>
        <topology evidence="1">Multi-pass membrane protein</topology>
    </subcellularLocation>
</comment>
<gene>
    <name evidence="9" type="ORF">J2X07_003400</name>
</gene>
<feature type="transmembrane region" description="Helical" evidence="7">
    <location>
        <begin position="159"/>
        <end position="181"/>
    </location>
</feature>
<evidence type="ECO:0000313" key="10">
    <source>
        <dbReference type="Proteomes" id="UP001258181"/>
    </source>
</evidence>
<keyword evidence="2" id="KW-0813">Transport</keyword>
<dbReference type="InterPro" id="IPR011701">
    <property type="entry name" value="MFS"/>
</dbReference>
<feature type="transmembrane region" description="Helical" evidence="7">
    <location>
        <begin position="363"/>
        <end position="383"/>
    </location>
</feature>
<reference evidence="9 10" key="1">
    <citation type="submission" date="2023-07" db="EMBL/GenBank/DDBJ databases">
        <title>Sorghum-associated microbial communities from plants grown in Nebraska, USA.</title>
        <authorList>
            <person name="Schachtman D."/>
        </authorList>
    </citation>
    <scope>NUCLEOTIDE SEQUENCE [LARGE SCALE GENOMIC DNA]</scope>
    <source>
        <strain evidence="9 10">BE211</strain>
    </source>
</reference>
<evidence type="ECO:0000256" key="1">
    <source>
        <dbReference type="ARBA" id="ARBA00004651"/>
    </source>
</evidence>
<feature type="transmembrane region" description="Helical" evidence="7">
    <location>
        <begin position="245"/>
        <end position="261"/>
    </location>
</feature>
<dbReference type="PRINTS" id="PR01035">
    <property type="entry name" value="TCRTETA"/>
</dbReference>
<evidence type="ECO:0000256" key="7">
    <source>
        <dbReference type="SAM" id="Phobius"/>
    </source>
</evidence>
<evidence type="ECO:0000256" key="4">
    <source>
        <dbReference type="ARBA" id="ARBA00022692"/>
    </source>
</evidence>
<evidence type="ECO:0000256" key="3">
    <source>
        <dbReference type="ARBA" id="ARBA00022475"/>
    </source>
</evidence>
<keyword evidence="4 7" id="KW-0812">Transmembrane</keyword>
<feature type="transmembrane region" description="Helical" evidence="7">
    <location>
        <begin position="41"/>
        <end position="61"/>
    </location>
</feature>
<keyword evidence="5 7" id="KW-1133">Transmembrane helix</keyword>
<dbReference type="Pfam" id="PF07690">
    <property type="entry name" value="MFS_1"/>
    <property type="match status" value="2"/>
</dbReference>
<evidence type="ECO:0000256" key="5">
    <source>
        <dbReference type="ARBA" id="ARBA00022989"/>
    </source>
</evidence>
<dbReference type="Gene3D" id="1.20.1720.10">
    <property type="entry name" value="Multidrug resistance protein D"/>
    <property type="match status" value="1"/>
</dbReference>
<feature type="transmembrane region" description="Helical" evidence="7">
    <location>
        <begin position="98"/>
        <end position="123"/>
    </location>
</feature>
<dbReference type="PROSITE" id="PS50850">
    <property type="entry name" value="MFS"/>
    <property type="match status" value="1"/>
</dbReference>
<name>A0ABU1U4J4_9BACL</name>
<evidence type="ECO:0000259" key="8">
    <source>
        <dbReference type="PROSITE" id="PS50850"/>
    </source>
</evidence>
<dbReference type="RefSeq" id="WP_310261293.1">
    <property type="nucleotide sequence ID" value="NZ_JAVDWA010000007.1"/>
</dbReference>
<keyword evidence="3" id="KW-1003">Cell membrane</keyword>
<dbReference type="PANTHER" id="PTHR43124:SF3">
    <property type="entry name" value="CHLORAMPHENICOL EFFLUX PUMP RV0191"/>
    <property type="match status" value="1"/>
</dbReference>
<comment type="caution">
    <text evidence="9">The sequence shown here is derived from an EMBL/GenBank/DDBJ whole genome shotgun (WGS) entry which is preliminary data.</text>
</comment>
<sequence>MKHRILIVYLVAIAAFLGPFSQTIYVPIIPEVTKELHTSPFLVNVSISIYTVFLALMQMVYGPLTDSIGRRKVMLTGLLIYLAATIGCYFSESIEFLLIFRSLQAVGIAAGSVVAVTVIGDLFEGKDRIQPMGTFQMMVSLGPVVGPVAGGFLSGSFDFHMVFVALLCVGLIVLAGNYFYLKETKPDSQQKQNFSFSDFIKILQNRVGFSVIGLGFIQYYGLYNFLVFLPGIMSDRYHLSVEQKGLVFLPLSLGIVAGSIIGGRFRRFDERKVVVYTTFLNSAALLFFNLVSHVSLSWLIVSISLFGLFLGTSLPVQTALLTQQFQANRATAIGAYNFFRYMGMAVGPMLGSILFHLGSYNLLYGFIDVAFLIFGIVMTRTLLNKKRSFQG</sequence>
<evidence type="ECO:0000313" key="9">
    <source>
        <dbReference type="EMBL" id="MDR7074404.1"/>
    </source>
</evidence>
<feature type="transmembrane region" description="Helical" evidence="7">
    <location>
        <begin position="207"/>
        <end position="233"/>
    </location>
</feature>